<name>A0A0R3SI15_HYMDI</name>
<dbReference type="AlphaFoldDB" id="A0A0R3SI15"/>
<evidence type="ECO:0000313" key="1">
    <source>
        <dbReference type="EMBL" id="VDL51671.1"/>
    </source>
</evidence>
<dbReference type="EMBL" id="UYSG01001818">
    <property type="protein sequence ID" value="VDL51671.1"/>
    <property type="molecule type" value="Genomic_DNA"/>
</dbReference>
<evidence type="ECO:0000313" key="2">
    <source>
        <dbReference type="Proteomes" id="UP000274504"/>
    </source>
</evidence>
<protein>
    <submittedName>
        <fullName evidence="3">Ankyrin repeat protein</fullName>
    </submittedName>
</protein>
<proteinExistence type="predicted"/>
<accession>A0A0R3SI15</accession>
<reference evidence="1 2" key="2">
    <citation type="submission" date="2018-11" db="EMBL/GenBank/DDBJ databases">
        <authorList>
            <consortium name="Pathogen Informatics"/>
        </authorList>
    </citation>
    <scope>NUCLEOTIDE SEQUENCE [LARGE SCALE GENOMIC DNA]</scope>
</reference>
<organism evidence="3">
    <name type="scientific">Hymenolepis diminuta</name>
    <name type="common">Rat tapeworm</name>
    <dbReference type="NCBI Taxonomy" id="6216"/>
    <lineage>
        <taxon>Eukaryota</taxon>
        <taxon>Metazoa</taxon>
        <taxon>Spiralia</taxon>
        <taxon>Lophotrochozoa</taxon>
        <taxon>Platyhelminthes</taxon>
        <taxon>Cestoda</taxon>
        <taxon>Eucestoda</taxon>
        <taxon>Cyclophyllidea</taxon>
        <taxon>Hymenolepididae</taxon>
        <taxon>Hymenolepis</taxon>
    </lineage>
</organism>
<dbReference type="Proteomes" id="UP000274504">
    <property type="component" value="Unassembled WGS sequence"/>
</dbReference>
<gene>
    <name evidence="1" type="ORF">HDID_LOCUS4578</name>
</gene>
<reference evidence="3" key="1">
    <citation type="submission" date="2017-02" db="UniProtKB">
        <authorList>
            <consortium name="WormBaseParasite"/>
        </authorList>
    </citation>
    <scope>IDENTIFICATION</scope>
</reference>
<dbReference type="OrthoDB" id="10513059at2759"/>
<dbReference type="WBParaSite" id="HDID_0000458001-mRNA-1">
    <property type="protein sequence ID" value="HDID_0000458001-mRNA-1"/>
    <property type="gene ID" value="HDID_0000458001"/>
</dbReference>
<evidence type="ECO:0000313" key="3">
    <source>
        <dbReference type="WBParaSite" id="HDID_0000458001-mRNA-1"/>
    </source>
</evidence>
<sequence length="144" mass="16912">MIVETTSMTPDTCEDLIEVPDNRICDYDPCCHLQLRDFIQTMPNIRTDLICLLYGQSPELIKYIFNNHKDIKSLISAADHCTLAYFMKNLDNFGDILAKFEGEYIDWIFGKLYNPCYYFCTLPRRVRDMLVIKSYMLPCCGRQH</sequence>